<dbReference type="GO" id="GO:0005829">
    <property type="term" value="C:cytosol"/>
    <property type="evidence" value="ECO:0007669"/>
    <property type="project" value="TreeGrafter"/>
</dbReference>
<sequence length="984" mass="112298">MDKTYKPNALEQNWYKQWEEKGYFKPYQDQLTGDGYSIMIPPPNVTGSLHMGHAFQHTLQDALTRYKRMNGHKALWQVGTDHAGIATQMVVERKLAAEGQPDRHTLGREEFTKKVWEWKEHSGGTITSQMRRLGNSVDWETERFTMDDGFYKAVQEVFVRLYQDGLIYRGKRLVNWDPKLRTAISDVEVENHDKKGHMWHLRYPLADGATTQDGQDYIVVATTRPETMLGDTGVAVNPDDERYRALIGKHVVLPLVNRRIPIVADDHADMEKGTGCVKITPAHDFNDYEVGKRCELPMINILTLDANIRDEAQTFNTDGSVNEELNTFIPEKYRGMERFAARKAIVADMEELGLVDSIKDHELSVPIGDRGGVVIEPMLTDQWYVDAKTMAKPAIEAVENGDIEFVPKSYENMYFSWMRDIQDWCISRQLWWGHRIPAWYDEEGNVFVARTEEEVREQNNLADDVELVQDNDVLDTWFSSALWTFGTLGWPNLDDADVVKRMADFHPSDVLVTGFDIIFFWVARMAMMTMHFIKDENGKPQVPFKTVYVTGLIRDEVGEKMSKTRGNVLDPLDMIDGISLGDLLQKRTGNMMQPKLAEKIAKRTQKEYPDGIAPHGTDALRFTLTAMASTGRDINWDMKRLEGYRNFCNKLWNASRYVMLSVAGEEAVEKAAAENTHIVITEEMKAKCGANGEQAVLSLADRWIISRLQFAEQEVRRHFDQYRFDMAASALYEFIWNEYCDWYLELSKPVLWDDNASDEAKRGTLGTLVRVLEAVLRLAHPIMPFITEEIWQQVKELAGKAGPDAPESIMLAEFPQAQEALIDPDAEADVKWLQDVITAVRNVRGEKNIPPSKALELLFKNGDDDDFRRAEENQAFLMKLAKLEKLTWLNDGDEEPMSVTQLVGDMEILIPMAGFIDKDAEVARLNKSIEKLGKDLERVTNKLGNPGFTDKAPAAVIEKEKEKAAGFERDISKLKEQIEKIKAL</sequence>
<dbReference type="GO" id="GO:0002161">
    <property type="term" value="F:aminoacyl-tRNA deacylase activity"/>
    <property type="evidence" value="ECO:0007669"/>
    <property type="project" value="InterPro"/>
</dbReference>
<dbReference type="EC" id="6.1.1.9" evidence="10"/>
<dbReference type="InterPro" id="IPR009008">
    <property type="entry name" value="Val/Leu/Ile-tRNA-synth_edit"/>
</dbReference>
<keyword evidence="2 10" id="KW-0436">Ligase</keyword>
<comment type="domain">
    <text evidence="10">ValRS has two distinct active sites: one for aminoacylation and one for editing. The misactivated threonine is translocated from the active site to the editing site.</text>
</comment>
<evidence type="ECO:0000259" key="11">
    <source>
        <dbReference type="Pfam" id="PF00133"/>
    </source>
</evidence>
<evidence type="ECO:0000256" key="5">
    <source>
        <dbReference type="ARBA" id="ARBA00022917"/>
    </source>
</evidence>
<evidence type="ECO:0000313" key="15">
    <source>
        <dbReference type="Proteomes" id="UP000202440"/>
    </source>
</evidence>
<dbReference type="InterPro" id="IPR019499">
    <property type="entry name" value="Val-tRNA_synth_tRNA-bd"/>
</dbReference>
<comment type="subunit">
    <text evidence="10">Monomer.</text>
</comment>
<evidence type="ECO:0000256" key="9">
    <source>
        <dbReference type="ARBA" id="ARBA00060830"/>
    </source>
</evidence>
<evidence type="ECO:0000256" key="6">
    <source>
        <dbReference type="ARBA" id="ARBA00023054"/>
    </source>
</evidence>
<organism evidence="14 15">
    <name type="scientific">Bacterioplanes sanyensis</name>
    <dbReference type="NCBI Taxonomy" id="1249553"/>
    <lineage>
        <taxon>Bacteria</taxon>
        <taxon>Pseudomonadati</taxon>
        <taxon>Pseudomonadota</taxon>
        <taxon>Gammaproteobacteria</taxon>
        <taxon>Oceanospirillales</taxon>
        <taxon>Oceanospirillaceae</taxon>
        <taxon>Bacterioplanes</taxon>
    </lineage>
</organism>
<dbReference type="CDD" id="cd00817">
    <property type="entry name" value="ValRS_core"/>
    <property type="match status" value="1"/>
</dbReference>
<dbReference type="GO" id="GO:0005524">
    <property type="term" value="F:ATP binding"/>
    <property type="evidence" value="ECO:0007669"/>
    <property type="project" value="UniProtKB-UniRule"/>
</dbReference>
<evidence type="ECO:0000256" key="3">
    <source>
        <dbReference type="ARBA" id="ARBA00022741"/>
    </source>
</evidence>
<dbReference type="InterPro" id="IPR033705">
    <property type="entry name" value="Anticodon_Ia_Val"/>
</dbReference>
<evidence type="ECO:0000259" key="12">
    <source>
        <dbReference type="Pfam" id="PF08264"/>
    </source>
</evidence>
<keyword evidence="5 10" id="KW-0648">Protein biosynthesis</keyword>
<keyword evidence="7 10" id="KW-0030">Aminoacyl-tRNA synthetase</keyword>
<evidence type="ECO:0000256" key="2">
    <source>
        <dbReference type="ARBA" id="ARBA00022598"/>
    </source>
</evidence>
<feature type="binding site" evidence="10">
    <location>
        <position position="563"/>
    </location>
    <ligand>
        <name>ATP</name>
        <dbReference type="ChEBI" id="CHEBI:30616"/>
    </ligand>
</feature>
<dbReference type="Pfam" id="PF00133">
    <property type="entry name" value="tRNA-synt_1"/>
    <property type="match status" value="1"/>
</dbReference>
<evidence type="ECO:0000256" key="4">
    <source>
        <dbReference type="ARBA" id="ARBA00022840"/>
    </source>
</evidence>
<dbReference type="CDD" id="cd07962">
    <property type="entry name" value="Anticodon_Ia_Val"/>
    <property type="match status" value="1"/>
</dbReference>
<keyword evidence="15" id="KW-1185">Reference proteome</keyword>
<dbReference type="SUPFAM" id="SSF47323">
    <property type="entry name" value="Anticodon-binding domain of a subclass of class I aminoacyl-tRNA synthetases"/>
    <property type="match status" value="1"/>
</dbReference>
<dbReference type="PROSITE" id="PS00178">
    <property type="entry name" value="AA_TRNA_LIGASE_I"/>
    <property type="match status" value="1"/>
</dbReference>
<feature type="short sequence motif" description="'HIGH' region" evidence="10">
    <location>
        <begin position="43"/>
        <end position="53"/>
    </location>
</feature>
<feature type="domain" description="Methionyl/Valyl/Leucyl/Isoleucyl-tRNA synthetase anticodon-binding" evidence="12">
    <location>
        <begin position="701"/>
        <end position="856"/>
    </location>
</feature>
<dbReference type="InterPro" id="IPR002300">
    <property type="entry name" value="aa-tRNA-synth_Ia"/>
</dbReference>
<keyword evidence="3 10" id="KW-0547">Nucleotide-binding</keyword>
<dbReference type="GO" id="GO:0006438">
    <property type="term" value="P:valyl-tRNA aminoacylation"/>
    <property type="evidence" value="ECO:0007669"/>
    <property type="project" value="UniProtKB-UniRule"/>
</dbReference>
<dbReference type="Gene3D" id="1.10.287.380">
    <property type="entry name" value="Valyl-tRNA synthetase, C-terminal domain"/>
    <property type="match status" value="1"/>
</dbReference>
<dbReference type="SUPFAM" id="SSF50677">
    <property type="entry name" value="ValRS/IleRS/LeuRS editing domain"/>
    <property type="match status" value="1"/>
</dbReference>
<evidence type="ECO:0000256" key="7">
    <source>
        <dbReference type="ARBA" id="ARBA00023146"/>
    </source>
</evidence>
<dbReference type="FunFam" id="3.40.50.620:FF:000020">
    <property type="entry name" value="Valine--tRNA ligase, mitochondrial"/>
    <property type="match status" value="1"/>
</dbReference>
<accession>A0A222FP13</accession>
<gene>
    <name evidence="10" type="primary">valS</name>
    <name evidence="14" type="ORF">CHH28_16205</name>
</gene>
<dbReference type="Pfam" id="PF08264">
    <property type="entry name" value="Anticodon_1"/>
    <property type="match status" value="1"/>
</dbReference>
<dbReference type="EMBL" id="CP022530">
    <property type="protein sequence ID" value="ASP40121.1"/>
    <property type="molecule type" value="Genomic_DNA"/>
</dbReference>
<keyword evidence="4 10" id="KW-0067">ATP-binding</keyword>
<reference evidence="14 15" key="1">
    <citation type="submission" date="2017-07" db="EMBL/GenBank/DDBJ databases">
        <title>Annotated genome sequence of Bacterioplanes sanyensis isolated from Red Sea.</title>
        <authorList>
            <person name="Rehman Z.U."/>
        </authorList>
    </citation>
    <scope>NUCLEOTIDE SEQUENCE [LARGE SCALE GENOMIC DNA]</scope>
    <source>
        <strain evidence="14 15">NV9</strain>
    </source>
</reference>
<comment type="catalytic activity">
    <reaction evidence="8 10">
        <text>tRNA(Val) + L-valine + ATP = L-valyl-tRNA(Val) + AMP + diphosphate</text>
        <dbReference type="Rhea" id="RHEA:10704"/>
        <dbReference type="Rhea" id="RHEA-COMP:9672"/>
        <dbReference type="Rhea" id="RHEA-COMP:9708"/>
        <dbReference type="ChEBI" id="CHEBI:30616"/>
        <dbReference type="ChEBI" id="CHEBI:33019"/>
        <dbReference type="ChEBI" id="CHEBI:57762"/>
        <dbReference type="ChEBI" id="CHEBI:78442"/>
        <dbReference type="ChEBI" id="CHEBI:78537"/>
        <dbReference type="ChEBI" id="CHEBI:456215"/>
        <dbReference type="EC" id="6.1.1.9"/>
    </reaction>
</comment>
<feature type="domain" description="Aminoacyl-tRNA synthetase class Ia" evidence="11">
    <location>
        <begin position="14"/>
        <end position="637"/>
    </location>
</feature>
<dbReference type="InterPro" id="IPR009080">
    <property type="entry name" value="tRNAsynth_Ia_anticodon-bd"/>
</dbReference>
<feature type="coiled-coil region" evidence="10">
    <location>
        <begin position="922"/>
        <end position="984"/>
    </location>
</feature>
<dbReference type="FunFam" id="3.90.740.10:FF:000003">
    <property type="entry name" value="Valine--tRNA ligase"/>
    <property type="match status" value="1"/>
</dbReference>
<dbReference type="InterPro" id="IPR001412">
    <property type="entry name" value="aa-tRNA-synth_I_CS"/>
</dbReference>
<dbReference type="AlphaFoldDB" id="A0A222FP13"/>
<dbReference type="FunFam" id="3.90.740.10:FF:000004">
    <property type="entry name" value="Valine--tRNA ligase"/>
    <property type="match status" value="1"/>
</dbReference>
<dbReference type="PANTHER" id="PTHR11946:SF93">
    <property type="entry name" value="VALINE--TRNA LIGASE, CHLOROPLASTIC_MITOCHONDRIAL 2"/>
    <property type="match status" value="1"/>
</dbReference>
<feature type="domain" description="Valyl-tRNA synthetase tRNA-binding arm" evidence="13">
    <location>
        <begin position="919"/>
        <end position="982"/>
    </location>
</feature>
<dbReference type="OrthoDB" id="9810365at2"/>
<dbReference type="InterPro" id="IPR010978">
    <property type="entry name" value="tRNA-bd_arm"/>
</dbReference>
<protein>
    <recommendedName>
        <fullName evidence="10">Valine--tRNA ligase</fullName>
        <ecNumber evidence="10">6.1.1.9</ecNumber>
    </recommendedName>
    <alternativeName>
        <fullName evidence="10">Valyl-tRNA synthetase</fullName>
        <shortName evidence="10">ValRS</shortName>
    </alternativeName>
</protein>
<evidence type="ECO:0000259" key="13">
    <source>
        <dbReference type="Pfam" id="PF10458"/>
    </source>
</evidence>
<comment type="subcellular location">
    <subcellularLocation>
        <location evidence="10">Cytoplasm</location>
    </subcellularLocation>
</comment>
<dbReference type="GO" id="GO:0004832">
    <property type="term" value="F:valine-tRNA ligase activity"/>
    <property type="evidence" value="ECO:0007669"/>
    <property type="project" value="UniProtKB-UniRule"/>
</dbReference>
<dbReference type="FunFam" id="1.10.287.380:FF:000001">
    <property type="entry name" value="Valine--tRNA ligase"/>
    <property type="match status" value="1"/>
</dbReference>
<dbReference type="SUPFAM" id="SSF46589">
    <property type="entry name" value="tRNA-binding arm"/>
    <property type="match status" value="1"/>
</dbReference>
<keyword evidence="6 10" id="KW-0175">Coiled coil</keyword>
<dbReference type="InterPro" id="IPR014729">
    <property type="entry name" value="Rossmann-like_a/b/a_fold"/>
</dbReference>
<dbReference type="KEGG" id="bsan:CHH28_16205"/>
<dbReference type="FunFam" id="3.40.50.620:FF:000146">
    <property type="entry name" value="Valine--tRNA ligase"/>
    <property type="match status" value="1"/>
</dbReference>
<feature type="short sequence motif" description="'KMSKS' region" evidence="10">
    <location>
        <begin position="560"/>
        <end position="564"/>
    </location>
</feature>
<comment type="function">
    <text evidence="10">Catalyzes the attachment of valine to tRNA(Val). As ValRS can inadvertently accommodate and process structurally similar amino acids such as threonine, to avoid such errors, it has a 'posttransfer' editing activity that hydrolyzes mischarged Thr-tRNA(Val) in a tRNA-dependent manner.</text>
</comment>
<dbReference type="InterPro" id="IPR002303">
    <property type="entry name" value="Valyl-tRNA_ligase"/>
</dbReference>
<comment type="domain">
    <text evidence="10">The C-terminal coiled-coil domain is crucial for aminoacylation activity.</text>
</comment>
<evidence type="ECO:0000313" key="14">
    <source>
        <dbReference type="EMBL" id="ASP40121.1"/>
    </source>
</evidence>
<dbReference type="InterPro" id="IPR037118">
    <property type="entry name" value="Val-tRNA_synth_C_sf"/>
</dbReference>
<dbReference type="FunFam" id="1.10.730.10:FF:000009">
    <property type="entry name" value="Valine--tRNA ligase, mitochondrial"/>
    <property type="match status" value="1"/>
</dbReference>
<comment type="similarity">
    <text evidence="9 10">Belongs to the class-I aminoacyl-tRNA synthetase family. ValS type 1 subfamily.</text>
</comment>
<keyword evidence="1 10" id="KW-0963">Cytoplasm</keyword>
<dbReference type="Gene3D" id="1.10.730.10">
    <property type="entry name" value="Isoleucyl-tRNA Synthetase, Domain 1"/>
    <property type="match status" value="1"/>
</dbReference>
<proteinExistence type="inferred from homology"/>
<name>A0A222FP13_9GAMM</name>
<dbReference type="Gene3D" id="3.40.50.620">
    <property type="entry name" value="HUPs"/>
    <property type="match status" value="2"/>
</dbReference>
<evidence type="ECO:0000256" key="1">
    <source>
        <dbReference type="ARBA" id="ARBA00022490"/>
    </source>
</evidence>
<dbReference type="Pfam" id="PF10458">
    <property type="entry name" value="Val_tRNA-synt_C"/>
    <property type="match status" value="1"/>
</dbReference>
<dbReference type="NCBIfam" id="TIGR00422">
    <property type="entry name" value="valS"/>
    <property type="match status" value="1"/>
</dbReference>
<dbReference type="PRINTS" id="PR00986">
    <property type="entry name" value="TRNASYNTHVAL"/>
</dbReference>
<dbReference type="Proteomes" id="UP000202440">
    <property type="component" value="Chromosome"/>
</dbReference>
<dbReference type="RefSeq" id="WP_094061294.1">
    <property type="nucleotide sequence ID" value="NZ_CP022530.1"/>
</dbReference>
<dbReference type="SUPFAM" id="SSF52374">
    <property type="entry name" value="Nucleotidylyl transferase"/>
    <property type="match status" value="1"/>
</dbReference>
<dbReference type="InterPro" id="IPR013155">
    <property type="entry name" value="M/V/L/I-tRNA-synth_anticd-bd"/>
</dbReference>
<evidence type="ECO:0000256" key="10">
    <source>
        <dbReference type="HAMAP-Rule" id="MF_02004"/>
    </source>
</evidence>
<dbReference type="NCBIfam" id="NF004349">
    <property type="entry name" value="PRK05729.1"/>
    <property type="match status" value="1"/>
</dbReference>
<dbReference type="PANTHER" id="PTHR11946">
    <property type="entry name" value="VALYL-TRNA SYNTHETASES"/>
    <property type="match status" value="1"/>
</dbReference>
<evidence type="ECO:0000256" key="8">
    <source>
        <dbReference type="ARBA" id="ARBA00047552"/>
    </source>
</evidence>
<dbReference type="HAMAP" id="MF_02004">
    <property type="entry name" value="Val_tRNA_synth_type1"/>
    <property type="match status" value="1"/>
</dbReference>